<dbReference type="EMBL" id="JAIXMP010000003">
    <property type="protein sequence ID" value="KAI9275945.1"/>
    <property type="molecule type" value="Genomic_DNA"/>
</dbReference>
<keyword evidence="2" id="KW-1133">Transmembrane helix</keyword>
<dbReference type="GO" id="GO:0045047">
    <property type="term" value="P:protein targeting to ER"/>
    <property type="evidence" value="ECO:0007669"/>
    <property type="project" value="InterPro"/>
</dbReference>
<proteinExistence type="predicted"/>
<accession>A0AAD5KA61</accession>
<organism evidence="3 4">
    <name type="scientific">Phascolomyces articulosus</name>
    <dbReference type="NCBI Taxonomy" id="60185"/>
    <lineage>
        <taxon>Eukaryota</taxon>
        <taxon>Fungi</taxon>
        <taxon>Fungi incertae sedis</taxon>
        <taxon>Mucoromycota</taxon>
        <taxon>Mucoromycotina</taxon>
        <taxon>Mucoromycetes</taxon>
        <taxon>Mucorales</taxon>
        <taxon>Lichtheimiaceae</taxon>
        <taxon>Phascolomyces</taxon>
    </lineage>
</organism>
<dbReference type="GO" id="GO:0005739">
    <property type="term" value="C:mitochondrion"/>
    <property type="evidence" value="ECO:0007669"/>
    <property type="project" value="TreeGrafter"/>
</dbReference>
<protein>
    <submittedName>
        <fullName evidence="3">Inorganic phosphate transporter Pho88</fullName>
    </submittedName>
</protein>
<dbReference type="PANTHER" id="PTHR28112:SF1">
    <property type="entry name" value="SRP-INDEPENDENT TARGETING PROTEIN 3"/>
    <property type="match status" value="1"/>
</dbReference>
<comment type="caution">
    <text evidence="3">The sequence shown here is derived from an EMBL/GenBank/DDBJ whole genome shotgun (WGS) entry which is preliminary data.</text>
</comment>
<dbReference type="Pfam" id="PF10032">
    <property type="entry name" value="Pho88"/>
    <property type="match status" value="2"/>
</dbReference>
<name>A0AAD5KA61_9FUNG</name>
<keyword evidence="2" id="KW-0472">Membrane</keyword>
<feature type="compositionally biased region" description="Low complexity" evidence="1">
    <location>
        <begin position="215"/>
        <end position="230"/>
    </location>
</feature>
<dbReference type="PANTHER" id="PTHR28112">
    <property type="entry name" value="SRP-INDEPENDENT TARGETING PROTEIN 3"/>
    <property type="match status" value="1"/>
</dbReference>
<feature type="transmembrane region" description="Helical" evidence="2">
    <location>
        <begin position="40"/>
        <end position="60"/>
    </location>
</feature>
<dbReference type="AlphaFoldDB" id="A0AAD5KA61"/>
<reference evidence="3" key="1">
    <citation type="journal article" date="2022" name="IScience">
        <title>Evolution of zygomycete secretomes and the origins of terrestrial fungal ecologies.</title>
        <authorList>
            <person name="Chang Y."/>
            <person name="Wang Y."/>
            <person name="Mondo S."/>
            <person name="Ahrendt S."/>
            <person name="Andreopoulos W."/>
            <person name="Barry K."/>
            <person name="Beard J."/>
            <person name="Benny G.L."/>
            <person name="Blankenship S."/>
            <person name="Bonito G."/>
            <person name="Cuomo C."/>
            <person name="Desiro A."/>
            <person name="Gervers K.A."/>
            <person name="Hundley H."/>
            <person name="Kuo A."/>
            <person name="LaButti K."/>
            <person name="Lang B.F."/>
            <person name="Lipzen A."/>
            <person name="O'Donnell K."/>
            <person name="Pangilinan J."/>
            <person name="Reynolds N."/>
            <person name="Sandor L."/>
            <person name="Smith M.E."/>
            <person name="Tsang A."/>
            <person name="Grigoriev I.V."/>
            <person name="Stajich J.E."/>
            <person name="Spatafora J.W."/>
        </authorList>
    </citation>
    <scope>NUCLEOTIDE SEQUENCE</scope>
    <source>
        <strain evidence="3">RSA 2281</strain>
    </source>
</reference>
<dbReference type="GO" id="GO:0005783">
    <property type="term" value="C:endoplasmic reticulum"/>
    <property type="evidence" value="ECO:0007669"/>
    <property type="project" value="InterPro"/>
</dbReference>
<evidence type="ECO:0000256" key="2">
    <source>
        <dbReference type="SAM" id="Phobius"/>
    </source>
</evidence>
<dbReference type="InterPro" id="IPR012098">
    <property type="entry name" value="SND3_fun"/>
</dbReference>
<keyword evidence="2" id="KW-0812">Transmembrane</keyword>
<evidence type="ECO:0000313" key="4">
    <source>
        <dbReference type="Proteomes" id="UP001209540"/>
    </source>
</evidence>
<dbReference type="Proteomes" id="UP001209540">
    <property type="component" value="Unassembled WGS sequence"/>
</dbReference>
<sequence length="240" mass="27108">MGSPSIIKSPFFNIAFVIGTMQLSKRINWDDPDTLFFARVGYYSAQVLVMVMAYMLMHLIKKRNGNKNKLEKEHWIVVEEGKRRKRMERIMKSYPCIYDVFIYNSDTRPLRYVPQAAPSLTNPTPAEGEAVTTTNVEYDVSQVKQFIQSTMSSILMISAMHWYFKFTQPLVLQSILPIKNLLTHKVALIHLWGDAPEGDLKRPFKTESPFAALLGGAGADSSAESSSTAEPVDDGHAKKE</sequence>
<evidence type="ECO:0000256" key="1">
    <source>
        <dbReference type="SAM" id="MobiDB-lite"/>
    </source>
</evidence>
<gene>
    <name evidence="3" type="ORF">BDA99DRAFT_496945</name>
</gene>
<feature type="region of interest" description="Disordered" evidence="1">
    <location>
        <begin position="215"/>
        <end position="240"/>
    </location>
</feature>
<reference evidence="3" key="2">
    <citation type="submission" date="2023-02" db="EMBL/GenBank/DDBJ databases">
        <authorList>
            <consortium name="DOE Joint Genome Institute"/>
            <person name="Mondo S.J."/>
            <person name="Chang Y."/>
            <person name="Wang Y."/>
            <person name="Ahrendt S."/>
            <person name="Andreopoulos W."/>
            <person name="Barry K."/>
            <person name="Beard J."/>
            <person name="Benny G.L."/>
            <person name="Blankenship S."/>
            <person name="Bonito G."/>
            <person name="Cuomo C."/>
            <person name="Desiro A."/>
            <person name="Gervers K.A."/>
            <person name="Hundley H."/>
            <person name="Kuo A."/>
            <person name="LaButti K."/>
            <person name="Lang B.F."/>
            <person name="Lipzen A."/>
            <person name="O'Donnell K."/>
            <person name="Pangilinan J."/>
            <person name="Reynolds N."/>
            <person name="Sandor L."/>
            <person name="Smith M.W."/>
            <person name="Tsang A."/>
            <person name="Grigoriev I.V."/>
            <person name="Stajich J.E."/>
            <person name="Spatafora J.W."/>
        </authorList>
    </citation>
    <scope>NUCLEOTIDE SEQUENCE</scope>
    <source>
        <strain evidence="3">RSA 2281</strain>
    </source>
</reference>
<keyword evidence="4" id="KW-1185">Reference proteome</keyword>
<evidence type="ECO:0000313" key="3">
    <source>
        <dbReference type="EMBL" id="KAI9275945.1"/>
    </source>
</evidence>